<proteinExistence type="predicted"/>
<comment type="caution">
    <text evidence="1">The sequence shown here is derived from an EMBL/GenBank/DDBJ whole genome shotgun (WGS) entry which is preliminary data.</text>
</comment>
<dbReference type="Proteomes" id="UP001054945">
    <property type="component" value="Unassembled WGS sequence"/>
</dbReference>
<evidence type="ECO:0000313" key="2">
    <source>
        <dbReference type="Proteomes" id="UP001054945"/>
    </source>
</evidence>
<accession>A0AAV4MXT9</accession>
<dbReference type="EMBL" id="BPLR01020259">
    <property type="protein sequence ID" value="GIX76535.1"/>
    <property type="molecule type" value="Genomic_DNA"/>
</dbReference>
<gene>
    <name evidence="1" type="ORF">CEXT_656201</name>
</gene>
<reference evidence="1 2" key="1">
    <citation type="submission" date="2021-06" db="EMBL/GenBank/DDBJ databases">
        <title>Caerostris extrusa draft genome.</title>
        <authorList>
            <person name="Kono N."/>
            <person name="Arakawa K."/>
        </authorList>
    </citation>
    <scope>NUCLEOTIDE SEQUENCE [LARGE SCALE GENOMIC DNA]</scope>
</reference>
<keyword evidence="2" id="KW-1185">Reference proteome</keyword>
<name>A0AAV4MXT9_CAEEX</name>
<protein>
    <submittedName>
        <fullName evidence="1">Uncharacterized protein</fullName>
    </submittedName>
</protein>
<dbReference type="AlphaFoldDB" id="A0AAV4MXT9"/>
<sequence length="89" mass="10299">MLCHESICRVLLCAENNVFLISMTSDLATDLTFAYFQHGSQMYRDRMHSKAVPIFILLRILHSMGVLRAKRLYTGNRIRNGQHLVSNPY</sequence>
<organism evidence="1 2">
    <name type="scientific">Caerostris extrusa</name>
    <name type="common">Bark spider</name>
    <name type="synonym">Caerostris bankana</name>
    <dbReference type="NCBI Taxonomy" id="172846"/>
    <lineage>
        <taxon>Eukaryota</taxon>
        <taxon>Metazoa</taxon>
        <taxon>Ecdysozoa</taxon>
        <taxon>Arthropoda</taxon>
        <taxon>Chelicerata</taxon>
        <taxon>Arachnida</taxon>
        <taxon>Araneae</taxon>
        <taxon>Araneomorphae</taxon>
        <taxon>Entelegynae</taxon>
        <taxon>Araneoidea</taxon>
        <taxon>Araneidae</taxon>
        <taxon>Caerostris</taxon>
    </lineage>
</organism>
<evidence type="ECO:0000313" key="1">
    <source>
        <dbReference type="EMBL" id="GIX76535.1"/>
    </source>
</evidence>